<evidence type="ECO:0000313" key="4">
    <source>
        <dbReference type="Proteomes" id="UP000008383"/>
    </source>
</evidence>
<keyword evidence="4" id="KW-1185">Reference proteome</keyword>
<dbReference type="OrthoDB" id="4918558at2759"/>
<sequence>MFSSFFFICWRIGQLITLIPPIGMLVSRPSHLTMLEKLLPRYSLLTSASQAWFIDGFVKANIITPTYILVLFIVSVLGGIWVLETLFRFKNTKRSAIFVSFIDLCFFGALIAGVYLLRDIAQENCSNFSRSKFLLSLGPFGYYGQQQRNPLASDPNKVCSMLKASFAFGIMNIISFFWTAVFAYFISHHEEHHERRSRRGSHSSRRSSHHRHRSSSGRRNSYHV</sequence>
<feature type="transmembrane region" description="Helical" evidence="2">
    <location>
        <begin position="95"/>
        <end position="117"/>
    </location>
</feature>
<organism evidence="3 4">
    <name type="scientific">Trichophyton verrucosum (strain HKI 0517)</name>
    <dbReference type="NCBI Taxonomy" id="663202"/>
    <lineage>
        <taxon>Eukaryota</taxon>
        <taxon>Fungi</taxon>
        <taxon>Dikarya</taxon>
        <taxon>Ascomycota</taxon>
        <taxon>Pezizomycotina</taxon>
        <taxon>Eurotiomycetes</taxon>
        <taxon>Eurotiomycetidae</taxon>
        <taxon>Onygenales</taxon>
        <taxon>Arthrodermataceae</taxon>
        <taxon>Trichophyton</taxon>
    </lineage>
</organism>
<protein>
    <submittedName>
        <fullName evidence="3">Uncharacterized protein</fullName>
    </submittedName>
</protein>
<feature type="transmembrane region" description="Helical" evidence="2">
    <location>
        <begin position="6"/>
        <end position="26"/>
    </location>
</feature>
<evidence type="ECO:0000256" key="2">
    <source>
        <dbReference type="SAM" id="Phobius"/>
    </source>
</evidence>
<reference evidence="4" key="1">
    <citation type="journal article" date="2011" name="Genome Biol.">
        <title>Comparative and functional genomics provide insights into the pathogenicity of dermatophytic fungi.</title>
        <authorList>
            <person name="Burmester A."/>
            <person name="Shelest E."/>
            <person name="Gloeckner G."/>
            <person name="Heddergott C."/>
            <person name="Schindler S."/>
            <person name="Staib P."/>
            <person name="Heidel A."/>
            <person name="Felder M."/>
            <person name="Petzold A."/>
            <person name="Szafranski K."/>
            <person name="Feuermann M."/>
            <person name="Pedruzzi I."/>
            <person name="Priebe S."/>
            <person name="Groth M."/>
            <person name="Winkler R."/>
            <person name="Li W."/>
            <person name="Kniemeyer O."/>
            <person name="Schroeckh V."/>
            <person name="Hertweck C."/>
            <person name="Hube B."/>
            <person name="White T.C."/>
            <person name="Platzer M."/>
            <person name="Guthke R."/>
            <person name="Heitman J."/>
            <person name="Woestemeyer J."/>
            <person name="Zipfel P.F."/>
            <person name="Monod M."/>
            <person name="Brakhage A.A."/>
        </authorList>
    </citation>
    <scope>NUCLEOTIDE SEQUENCE [LARGE SCALE GENOMIC DNA]</scope>
    <source>
        <strain evidence="4">HKI 0517</strain>
    </source>
</reference>
<keyword evidence="2" id="KW-0812">Transmembrane</keyword>
<evidence type="ECO:0000256" key="1">
    <source>
        <dbReference type="SAM" id="MobiDB-lite"/>
    </source>
</evidence>
<dbReference type="HOGENOM" id="CLU_081911_0_0_1"/>
<evidence type="ECO:0000313" key="3">
    <source>
        <dbReference type="EMBL" id="EFE41059.1"/>
    </source>
</evidence>
<accession>D4DAP0</accession>
<proteinExistence type="predicted"/>
<name>D4DAP0_TRIVH</name>
<dbReference type="Proteomes" id="UP000008383">
    <property type="component" value="Unassembled WGS sequence"/>
</dbReference>
<dbReference type="RefSeq" id="XP_003021677.1">
    <property type="nucleotide sequence ID" value="XM_003021631.1"/>
</dbReference>
<comment type="caution">
    <text evidence="3">The sequence shown here is derived from an EMBL/GenBank/DDBJ whole genome shotgun (WGS) entry which is preliminary data.</text>
</comment>
<dbReference type="AlphaFoldDB" id="D4DAP0"/>
<keyword evidence="2" id="KW-1133">Transmembrane helix</keyword>
<gene>
    <name evidence="3" type="ORF">TRV_04188</name>
</gene>
<dbReference type="GeneID" id="9576760"/>
<feature type="region of interest" description="Disordered" evidence="1">
    <location>
        <begin position="195"/>
        <end position="224"/>
    </location>
</feature>
<keyword evidence="2" id="KW-0472">Membrane</keyword>
<feature type="transmembrane region" description="Helical" evidence="2">
    <location>
        <begin position="66"/>
        <end position="83"/>
    </location>
</feature>
<dbReference type="KEGG" id="tve:TRV_04188"/>
<dbReference type="EMBL" id="ACYE01000214">
    <property type="protein sequence ID" value="EFE41059.1"/>
    <property type="molecule type" value="Genomic_DNA"/>
</dbReference>
<feature type="transmembrane region" description="Helical" evidence="2">
    <location>
        <begin position="164"/>
        <end position="186"/>
    </location>
</feature>